<name>A0A0D8BE24_9ACTN</name>
<reference evidence="3 4" key="2">
    <citation type="journal article" date="2016" name="Genome Announc.">
        <title>Permanent Draft Genome Sequences for Two Variants of Frankia sp. Strain CpI1, the First Frankia Strain Isolated from Root Nodules of Comptonia peregrina.</title>
        <authorList>
            <person name="Oshone R."/>
            <person name="Hurst S.G.IV."/>
            <person name="Abebe-Akele F."/>
            <person name="Simpson S."/>
            <person name="Morris K."/>
            <person name="Thomas W.K."/>
            <person name="Tisa L.S."/>
        </authorList>
    </citation>
    <scope>NUCLEOTIDE SEQUENCE [LARGE SCALE GENOMIC DNA]</scope>
    <source>
        <strain evidence="4">CpI1-S</strain>
    </source>
</reference>
<evidence type="ECO:0000256" key="1">
    <source>
        <dbReference type="ARBA" id="ARBA00023239"/>
    </source>
</evidence>
<dbReference type="AlphaFoldDB" id="A0A0D8BE24"/>
<gene>
    <name evidence="3" type="ORF">FF36_03220</name>
</gene>
<organism evidence="3 4">
    <name type="scientific">Frankia torreyi</name>
    <dbReference type="NCBI Taxonomy" id="1856"/>
    <lineage>
        <taxon>Bacteria</taxon>
        <taxon>Bacillati</taxon>
        <taxon>Actinomycetota</taxon>
        <taxon>Actinomycetes</taxon>
        <taxon>Frankiales</taxon>
        <taxon>Frankiaceae</taxon>
        <taxon>Frankia</taxon>
    </lineage>
</organism>
<dbReference type="OrthoDB" id="8673349at2"/>
<dbReference type="InterPro" id="IPR006680">
    <property type="entry name" value="Amidohydro-rel"/>
</dbReference>
<dbReference type="EMBL" id="JYFN01000023">
    <property type="protein sequence ID" value="KJE22528.1"/>
    <property type="molecule type" value="Genomic_DNA"/>
</dbReference>
<dbReference type="PANTHER" id="PTHR21240">
    <property type="entry name" value="2-AMINO-3-CARBOXYLMUCONATE-6-SEMIALDEHYDE DECARBOXYLASE"/>
    <property type="match status" value="1"/>
</dbReference>
<sequence>MTTLAAPGDAAVLPSLGYPLYDADQHYYETADALTRHLAPEYKRLIKILQTPDGRTRMVINNKLYTTNPDPTFPTVAAPGVFEQYFRSNNTEGRELAAFVGRLQESQPEYTDRDARIAKLDEQGVAATIMLPTVGVAVEGLLTDKPDALHAIIEAFNRWIEDEWGYSYQDRIISTPVLSLADPDLAVKELERVRDAGARIVVLVPGPVRAGAITRSPGNPVFDRFWATAAEAGIVVSYHTGEAGYEWVAEKWGEGAFEGLRTTPLPEIMQLHVERPIQDTIAALVGHGVFERHPALKVATIEAGSTWVLDLVRRIRNAYGKIPQKFAVDPVESFREHVWVAPFYEDDLLALKDALGIGHIIFGSDWPHPEGLPTPAAFARDAAVLSDEDRKLILSDNLKSLLQL</sequence>
<dbReference type="GO" id="GO:0016831">
    <property type="term" value="F:carboxy-lyase activity"/>
    <property type="evidence" value="ECO:0007669"/>
    <property type="project" value="InterPro"/>
</dbReference>
<accession>A0A0D8BE24</accession>
<keyword evidence="3" id="KW-0378">Hydrolase</keyword>
<feature type="domain" description="Amidohydrolase-related" evidence="2">
    <location>
        <begin position="111"/>
        <end position="397"/>
    </location>
</feature>
<dbReference type="RefSeq" id="WP_044885810.1">
    <property type="nucleotide sequence ID" value="NZ_JYFN01000023.1"/>
</dbReference>
<dbReference type="Gene3D" id="3.20.20.140">
    <property type="entry name" value="Metal-dependent hydrolases"/>
    <property type="match status" value="1"/>
</dbReference>
<dbReference type="GO" id="GO:0019748">
    <property type="term" value="P:secondary metabolic process"/>
    <property type="evidence" value="ECO:0007669"/>
    <property type="project" value="TreeGrafter"/>
</dbReference>
<dbReference type="GO" id="GO:0016787">
    <property type="term" value="F:hydrolase activity"/>
    <property type="evidence" value="ECO:0007669"/>
    <property type="project" value="UniProtKB-KW"/>
</dbReference>
<evidence type="ECO:0000313" key="3">
    <source>
        <dbReference type="EMBL" id="KJE22528.1"/>
    </source>
</evidence>
<dbReference type="SUPFAM" id="SSF51556">
    <property type="entry name" value="Metallo-dependent hydrolases"/>
    <property type="match status" value="1"/>
</dbReference>
<reference evidence="4" key="1">
    <citation type="submission" date="2015-02" db="EMBL/GenBank/DDBJ databases">
        <title>Draft Genome of Frankia sp. CpI1-S.</title>
        <authorList>
            <person name="Oshone R.T."/>
            <person name="Ngom M."/>
            <person name="Ghodhbane-Gtari F."/>
            <person name="Gtari M."/>
            <person name="Morris K."/>
            <person name="Thomas K."/>
            <person name="Sen A."/>
            <person name="Tisa L.S."/>
        </authorList>
    </citation>
    <scope>NUCLEOTIDE SEQUENCE [LARGE SCALE GENOMIC DNA]</scope>
    <source>
        <strain evidence="4">CpI1-S</strain>
    </source>
</reference>
<keyword evidence="4" id="KW-1185">Reference proteome</keyword>
<dbReference type="InterPro" id="IPR032465">
    <property type="entry name" value="ACMSD"/>
</dbReference>
<proteinExistence type="predicted"/>
<evidence type="ECO:0000259" key="2">
    <source>
        <dbReference type="Pfam" id="PF04909"/>
    </source>
</evidence>
<dbReference type="PATRIC" id="fig|1502723.3.peg.2629"/>
<dbReference type="GO" id="GO:0005737">
    <property type="term" value="C:cytoplasm"/>
    <property type="evidence" value="ECO:0007669"/>
    <property type="project" value="TreeGrafter"/>
</dbReference>
<comment type="caution">
    <text evidence="3">The sequence shown here is derived from an EMBL/GenBank/DDBJ whole genome shotgun (WGS) entry which is preliminary data.</text>
</comment>
<dbReference type="PANTHER" id="PTHR21240:SF28">
    <property type="entry name" value="ISO-OROTATE DECARBOXYLASE (EUROFUNG)"/>
    <property type="match status" value="1"/>
</dbReference>
<dbReference type="InterPro" id="IPR032466">
    <property type="entry name" value="Metal_Hydrolase"/>
</dbReference>
<keyword evidence="1" id="KW-0456">Lyase</keyword>
<protein>
    <submittedName>
        <fullName evidence="3">Amidohydrolase</fullName>
    </submittedName>
</protein>
<dbReference type="Pfam" id="PF04909">
    <property type="entry name" value="Amidohydro_2"/>
    <property type="match status" value="1"/>
</dbReference>
<dbReference type="Proteomes" id="UP000032545">
    <property type="component" value="Unassembled WGS sequence"/>
</dbReference>
<evidence type="ECO:0000313" key="4">
    <source>
        <dbReference type="Proteomes" id="UP000032545"/>
    </source>
</evidence>